<dbReference type="AlphaFoldDB" id="A0A3G8JID3"/>
<dbReference type="Proteomes" id="UP000271469">
    <property type="component" value="Chromosome"/>
</dbReference>
<dbReference type="OrthoDB" id="2061990at2"/>
<organism evidence="1 2">
    <name type="scientific">Gordonia insulae</name>
    <dbReference type="NCBI Taxonomy" id="2420509"/>
    <lineage>
        <taxon>Bacteria</taxon>
        <taxon>Bacillati</taxon>
        <taxon>Actinomycetota</taxon>
        <taxon>Actinomycetes</taxon>
        <taxon>Mycobacteriales</taxon>
        <taxon>Gordoniaceae</taxon>
        <taxon>Gordonia</taxon>
    </lineage>
</organism>
<protein>
    <recommendedName>
        <fullName evidence="3">GNAT family N-acetyltransferase</fullName>
    </recommendedName>
</protein>
<evidence type="ECO:0008006" key="3">
    <source>
        <dbReference type="Google" id="ProtNLM"/>
    </source>
</evidence>
<reference evidence="1 2" key="1">
    <citation type="submission" date="2018-11" db="EMBL/GenBank/DDBJ databases">
        <title>Gordonia insulae sp. nov., isolated from an island soil.</title>
        <authorList>
            <person name="Kim Y.S."/>
            <person name="Kim S.B."/>
        </authorList>
    </citation>
    <scope>NUCLEOTIDE SEQUENCE [LARGE SCALE GENOMIC DNA]</scope>
    <source>
        <strain evidence="1 2">MMS17-SY073</strain>
    </source>
</reference>
<dbReference type="EMBL" id="CP033972">
    <property type="protein sequence ID" value="AZG44847.1"/>
    <property type="molecule type" value="Genomic_DNA"/>
</dbReference>
<accession>A0A3G8JID3</accession>
<evidence type="ECO:0000313" key="1">
    <source>
        <dbReference type="EMBL" id="AZG44847.1"/>
    </source>
</evidence>
<dbReference type="KEGG" id="gom:D7316_01438"/>
<gene>
    <name evidence="1" type="ORF">D7316_01438</name>
</gene>
<dbReference type="RefSeq" id="WP_124707649.1">
    <property type="nucleotide sequence ID" value="NZ_CP033972.1"/>
</dbReference>
<evidence type="ECO:0000313" key="2">
    <source>
        <dbReference type="Proteomes" id="UP000271469"/>
    </source>
</evidence>
<proteinExistence type="predicted"/>
<sequence length="122" mass="12553">MEAVEINAGAWYLRALRADDRISDVPALDDLGLDDPAGYVASATAGWSAETAFTWAVCEPTTGELVALIGFRDDGTPVPLQGRARSGHQSALAAATGPVARFGAAAIGLEITDALTDAIPMP</sequence>
<name>A0A3G8JID3_9ACTN</name>
<keyword evidence="2" id="KW-1185">Reference proteome</keyword>